<dbReference type="Gene3D" id="1.10.10.1110">
    <property type="entry name" value="Methyltransferase PG1098, N-terminal domain"/>
    <property type="match status" value="1"/>
</dbReference>
<dbReference type="RefSeq" id="WP_188605644.1">
    <property type="nucleotide sequence ID" value="NZ_BMIC01000002.1"/>
</dbReference>
<protein>
    <recommendedName>
        <fullName evidence="5">THUMP-like domain-containing protein</fullName>
    </recommendedName>
</protein>
<sequence length="393" mass="45336">MNESILNTSIQEFINNNLNSDITSLILKGTQFNSVETLEIIEQIESKKKCETKLPTWYATERIYYPNKLNIEQTSSEITAKHKSSLISGNSIIDLTGGFGVDCYYFSKQFKNVTHCEINDELHQIVKHNYKQLKSTNINTILTDGIEYLKNCNTKYDWIYVDPSRRHDSKGKVFMLSDCLPNIPEHIDLLFQHSKNVMIKTSPLLDISIGINELKHVKTIHIVAINNEVKELLWILEENYNSKIELQTTNLKNDFTESFNFYLEDESNIVSNCNLPLTYLYEPNSAILKAGAFNSVSKQLQVLKLHKHSHLYTNDEVIEFPGRCFKIESVIAYSKKQLKDLNITKANITTRNFPETVEQIRKKTRIKDGGNKFLFFTTNLNEEKIVLVCSKIS</sequence>
<evidence type="ECO:0000259" key="1">
    <source>
        <dbReference type="Pfam" id="PF18096"/>
    </source>
</evidence>
<dbReference type="Gene3D" id="3.40.50.150">
    <property type="entry name" value="Vaccinia Virus protein VP39"/>
    <property type="match status" value="1"/>
</dbReference>
<evidence type="ECO:0000313" key="3">
    <source>
        <dbReference type="EMBL" id="GFZ84470.1"/>
    </source>
</evidence>
<dbReference type="AlphaFoldDB" id="A0A8J2XIU7"/>
<dbReference type="InterPro" id="IPR029063">
    <property type="entry name" value="SAM-dependent_MTases_sf"/>
</dbReference>
<dbReference type="EMBL" id="BMIC01000002">
    <property type="protein sequence ID" value="GFZ84470.1"/>
    <property type="molecule type" value="Genomic_DNA"/>
</dbReference>
<dbReference type="InterPro" id="IPR054168">
    <property type="entry name" value="PG_1098_Fer"/>
</dbReference>
<dbReference type="Proteomes" id="UP000598120">
    <property type="component" value="Unassembled WGS sequence"/>
</dbReference>
<evidence type="ECO:0000313" key="4">
    <source>
        <dbReference type="Proteomes" id="UP000598120"/>
    </source>
</evidence>
<feature type="domain" description="THUMP-like" evidence="1">
    <location>
        <begin position="322"/>
        <end position="391"/>
    </location>
</feature>
<proteinExistence type="predicted"/>
<dbReference type="SUPFAM" id="SSF53335">
    <property type="entry name" value="S-adenosyl-L-methionine-dependent methyltransferases"/>
    <property type="match status" value="1"/>
</dbReference>
<dbReference type="CDD" id="cd02440">
    <property type="entry name" value="AdoMet_MTases"/>
    <property type="match status" value="1"/>
</dbReference>
<comment type="caution">
    <text evidence="3">The sequence shown here is derived from an EMBL/GenBank/DDBJ whole genome shotgun (WGS) entry which is preliminary data.</text>
</comment>
<keyword evidence="4" id="KW-1185">Reference proteome</keyword>
<dbReference type="InterPro" id="IPR041497">
    <property type="entry name" value="Thump-like"/>
</dbReference>
<dbReference type="Pfam" id="PF18096">
    <property type="entry name" value="Thump_like"/>
    <property type="match status" value="1"/>
</dbReference>
<reference evidence="3 4" key="1">
    <citation type="journal article" date="2014" name="Int. J. Syst. Evol. Microbiol.">
        <title>Complete genome sequence of Corynebacterium casei LMG S-19264T (=DSM 44701T), isolated from a smear-ripened cheese.</title>
        <authorList>
            <consortium name="US DOE Joint Genome Institute (JGI-PGF)"/>
            <person name="Walter F."/>
            <person name="Albersmeier A."/>
            <person name="Kalinowski J."/>
            <person name="Ruckert C."/>
        </authorList>
    </citation>
    <scope>NUCLEOTIDE SEQUENCE [LARGE SCALE GENOMIC DNA]</scope>
    <source>
        <strain evidence="3 4">CGMCC 1.15295</strain>
    </source>
</reference>
<dbReference type="Pfam" id="PF22013">
    <property type="entry name" value="PG_1098_Fer"/>
    <property type="match status" value="1"/>
</dbReference>
<evidence type="ECO:0000259" key="2">
    <source>
        <dbReference type="Pfam" id="PF22013"/>
    </source>
</evidence>
<organism evidence="3 4">
    <name type="scientific">Aquaticitalea lipolytica</name>
    <dbReference type="NCBI Taxonomy" id="1247562"/>
    <lineage>
        <taxon>Bacteria</taxon>
        <taxon>Pseudomonadati</taxon>
        <taxon>Bacteroidota</taxon>
        <taxon>Flavobacteriia</taxon>
        <taxon>Flavobacteriales</taxon>
        <taxon>Flavobacteriaceae</taxon>
        <taxon>Aquaticitalea</taxon>
    </lineage>
</organism>
<evidence type="ECO:0008006" key="5">
    <source>
        <dbReference type="Google" id="ProtNLM"/>
    </source>
</evidence>
<accession>A0A8J2XIU7</accession>
<gene>
    <name evidence="3" type="ORF">GCM10011531_13980</name>
</gene>
<name>A0A8J2XIU7_9FLAO</name>
<feature type="domain" description="PG-1098 ferredoxin-like" evidence="2">
    <location>
        <begin position="279"/>
        <end position="321"/>
    </location>
</feature>